<accession>A0A2S0VX58</accession>
<dbReference type="AlphaFoldDB" id="A0A2S0VX58"/>
<sequence>MEVEMITHKKHSDKLSLINDDRWFDIFFNGFSWQGHGEDINFIYDDTFEAPQTSGTDSIRSSSTSQVMRTKI</sequence>
<evidence type="ECO:0000313" key="3">
    <source>
        <dbReference type="Proteomes" id="UP000244441"/>
    </source>
</evidence>
<proteinExistence type="predicted"/>
<keyword evidence="3" id="KW-1185">Reference proteome</keyword>
<feature type="compositionally biased region" description="Low complexity" evidence="1">
    <location>
        <begin position="53"/>
        <end position="65"/>
    </location>
</feature>
<dbReference type="Proteomes" id="UP000244441">
    <property type="component" value="Chromosome"/>
</dbReference>
<reference evidence="2 3" key="1">
    <citation type="submission" date="2018-01" db="EMBL/GenBank/DDBJ databases">
        <title>Genome sequence of a Cantenovulum-like bacteria.</title>
        <authorList>
            <person name="Tan W.R."/>
            <person name="Lau N.-S."/>
            <person name="Go F."/>
            <person name="Amirul A.-A.A."/>
        </authorList>
    </citation>
    <scope>NUCLEOTIDE SEQUENCE [LARGE SCALE GENOMIC DNA]</scope>
    <source>
        <strain evidence="2 3">CCB-QB4</strain>
    </source>
</reference>
<feature type="region of interest" description="Disordered" evidence="1">
    <location>
        <begin position="52"/>
        <end position="72"/>
    </location>
</feature>
<name>A0A2S0VX58_9ALTE</name>
<gene>
    <name evidence="2" type="ORF">C2869_21325</name>
</gene>
<evidence type="ECO:0000256" key="1">
    <source>
        <dbReference type="SAM" id="MobiDB-lite"/>
    </source>
</evidence>
<dbReference type="KEGG" id="cate:C2869_21325"/>
<evidence type="ECO:0000313" key="2">
    <source>
        <dbReference type="EMBL" id="AWB68783.1"/>
    </source>
</evidence>
<organism evidence="2 3">
    <name type="scientific">Saccharobesus litoralis</name>
    <dbReference type="NCBI Taxonomy" id="2172099"/>
    <lineage>
        <taxon>Bacteria</taxon>
        <taxon>Pseudomonadati</taxon>
        <taxon>Pseudomonadota</taxon>
        <taxon>Gammaproteobacteria</taxon>
        <taxon>Alteromonadales</taxon>
        <taxon>Alteromonadaceae</taxon>
        <taxon>Saccharobesus</taxon>
    </lineage>
</organism>
<protein>
    <submittedName>
        <fullName evidence="2">Uncharacterized protein</fullName>
    </submittedName>
</protein>
<dbReference type="EMBL" id="CP026604">
    <property type="protein sequence ID" value="AWB68783.1"/>
    <property type="molecule type" value="Genomic_DNA"/>
</dbReference>